<reference evidence="1" key="1">
    <citation type="submission" date="2021-01" db="EMBL/GenBank/DDBJ databases">
        <authorList>
            <person name="Corre E."/>
            <person name="Pelletier E."/>
            <person name="Niang G."/>
            <person name="Scheremetjew M."/>
            <person name="Finn R."/>
            <person name="Kale V."/>
            <person name="Holt S."/>
            <person name="Cochrane G."/>
            <person name="Meng A."/>
            <person name="Brown T."/>
            <person name="Cohen L."/>
        </authorList>
    </citation>
    <scope>NUCLEOTIDE SEQUENCE</scope>
    <source>
        <strain evidence="1">CCMP2222</strain>
    </source>
</reference>
<proteinExistence type="predicted"/>
<dbReference type="EMBL" id="HBGQ01086222">
    <property type="protein sequence ID" value="CAD9519039.1"/>
    <property type="molecule type" value="Transcribed_RNA"/>
</dbReference>
<organism evidence="1">
    <name type="scientific">Alexandrium andersonii</name>
    <dbReference type="NCBI Taxonomy" id="327968"/>
    <lineage>
        <taxon>Eukaryota</taxon>
        <taxon>Sar</taxon>
        <taxon>Alveolata</taxon>
        <taxon>Dinophyceae</taxon>
        <taxon>Gonyaulacales</taxon>
        <taxon>Pyrocystaceae</taxon>
        <taxon>Alexandrium</taxon>
    </lineage>
</organism>
<gene>
    <name evidence="1" type="ORF">AAND1436_LOCUS41085</name>
</gene>
<accession>A0A7S2N454</accession>
<name>A0A7S2N454_9DINO</name>
<dbReference type="AlphaFoldDB" id="A0A7S2N454"/>
<evidence type="ECO:0000313" key="1">
    <source>
        <dbReference type="EMBL" id="CAD9519039.1"/>
    </source>
</evidence>
<sequence length="161" mass="17209">MPSELLREASFSLADEEAELTLATEEELGPDWAAHGPCWAWAHDGLRQNGWFRLHGGGRLATRWGMGSWKLVEDPASSAPPLLLLTFSAVEHALRLEAAGLGGGRPAGFTMVSKRRLGSQEGLARQGAASMQQFFSQDYAPCCDTAGWPDAEAAARVAGSL</sequence>
<protein>
    <submittedName>
        <fullName evidence="1">Uncharacterized protein</fullName>
    </submittedName>
</protein>